<feature type="transmembrane region" description="Helical" evidence="1">
    <location>
        <begin position="7"/>
        <end position="23"/>
    </location>
</feature>
<dbReference type="SUPFAM" id="SSF63393">
    <property type="entry name" value="RNA polymerase subunits"/>
    <property type="match status" value="1"/>
</dbReference>
<comment type="caution">
    <text evidence="2">The sequence shown here is derived from an EMBL/GenBank/DDBJ whole genome shotgun (WGS) entry which is preliminary data.</text>
</comment>
<sequence length="78" mass="8609">MSARKKLAIVTVFFVVGGVLTLLGRRQESEMGQDIGVAVMLGAILLEVVLYRCPHCGRYLGWNFQPGKRCPNCGEKIN</sequence>
<evidence type="ECO:0000256" key="1">
    <source>
        <dbReference type="SAM" id="Phobius"/>
    </source>
</evidence>
<protein>
    <submittedName>
        <fullName evidence="2">Uncharacterized protein</fullName>
    </submittedName>
</protein>
<reference evidence="2" key="1">
    <citation type="submission" date="2019-08" db="EMBL/GenBank/DDBJ databases">
        <authorList>
            <person name="Kucharzyk K."/>
            <person name="Murdoch R.W."/>
            <person name="Higgins S."/>
            <person name="Loffler F."/>
        </authorList>
    </citation>
    <scope>NUCLEOTIDE SEQUENCE</scope>
</reference>
<keyword evidence="1" id="KW-0472">Membrane</keyword>
<organism evidence="2">
    <name type="scientific">bioreactor metagenome</name>
    <dbReference type="NCBI Taxonomy" id="1076179"/>
    <lineage>
        <taxon>unclassified sequences</taxon>
        <taxon>metagenomes</taxon>
        <taxon>ecological metagenomes</taxon>
    </lineage>
</organism>
<dbReference type="InterPro" id="IPR029040">
    <property type="entry name" value="RPABC4/Spt4"/>
</dbReference>
<keyword evidence="1" id="KW-0812">Transmembrane</keyword>
<dbReference type="AlphaFoldDB" id="A0A645A083"/>
<name>A0A645A083_9ZZZZ</name>
<accession>A0A645A083</accession>
<feature type="transmembrane region" description="Helical" evidence="1">
    <location>
        <begin position="35"/>
        <end position="53"/>
    </location>
</feature>
<evidence type="ECO:0000313" key="2">
    <source>
        <dbReference type="EMBL" id="MPM46432.1"/>
    </source>
</evidence>
<proteinExistence type="predicted"/>
<keyword evidence="1" id="KW-1133">Transmembrane helix</keyword>
<gene>
    <name evidence="2" type="ORF">SDC9_93132</name>
</gene>
<dbReference type="Gene3D" id="2.20.28.30">
    <property type="entry name" value="RNA polymerase ii, chain L"/>
    <property type="match status" value="1"/>
</dbReference>
<dbReference type="EMBL" id="VSSQ01011276">
    <property type="protein sequence ID" value="MPM46432.1"/>
    <property type="molecule type" value="Genomic_DNA"/>
</dbReference>